<evidence type="ECO:0000256" key="1">
    <source>
        <dbReference type="SAM" id="Phobius"/>
    </source>
</evidence>
<organism evidence="3 4">
    <name type="scientific">Streptomyces glomeratus</name>
    <dbReference type="NCBI Taxonomy" id="284452"/>
    <lineage>
        <taxon>Bacteria</taxon>
        <taxon>Bacillati</taxon>
        <taxon>Actinomycetota</taxon>
        <taxon>Actinomycetes</taxon>
        <taxon>Kitasatosporales</taxon>
        <taxon>Streptomycetaceae</taxon>
        <taxon>Streptomyces</taxon>
    </lineage>
</organism>
<reference evidence="4" key="1">
    <citation type="journal article" date="2019" name="Int. J. Syst. Evol. Microbiol.">
        <title>The Global Catalogue of Microorganisms (GCM) 10K type strain sequencing project: providing services to taxonomists for standard genome sequencing and annotation.</title>
        <authorList>
            <consortium name="The Broad Institute Genomics Platform"/>
            <consortium name="The Broad Institute Genome Sequencing Center for Infectious Disease"/>
            <person name="Wu L."/>
            <person name="Ma J."/>
        </authorList>
    </citation>
    <scope>NUCLEOTIDE SEQUENCE [LARGE SCALE GENOMIC DNA]</scope>
    <source>
        <strain evidence="4">JCM 9091</strain>
    </source>
</reference>
<dbReference type="Proteomes" id="UP001501532">
    <property type="component" value="Unassembled WGS sequence"/>
</dbReference>
<gene>
    <name evidence="3" type="ORF">GCM10010448_35300</name>
</gene>
<keyword evidence="1" id="KW-0812">Transmembrane</keyword>
<dbReference type="InterPro" id="IPR026004">
    <property type="entry name" value="Septum_form"/>
</dbReference>
<feature type="transmembrane region" description="Helical" evidence="1">
    <location>
        <begin position="23"/>
        <end position="46"/>
    </location>
</feature>
<sequence length="306" mass="32948">MSAIPPPAPSEPGSKRNQKRRNLAIAGVLALGGVVLAMSLISRAIAGDADENPDKRMSGAGDRSAVSLAVGDCFTSSQHKEVYSAVRVPCSRPHDGEVFATVALTGSSGADDILAKRSYHQCSDRLTDYVMDDWSLPHTMGVNYYYPTREVQQSGNRTATCFAADTDGQTTGSVREQETGLAADQLAFLRLELASARVFKSYPHPGSTAANRVWAAKMAAALDHEADGLNAANWSPGARPKVTAYVGELRKSAELWRKAVAARSDNGYWARSDDAWPHPSYTYQRDVRKALRLASDVPATSFGPPF</sequence>
<keyword evidence="4" id="KW-1185">Reference proteome</keyword>
<feature type="domain" description="Septum formation-related" evidence="2">
    <location>
        <begin position="71"/>
        <end position="180"/>
    </location>
</feature>
<keyword evidence="1" id="KW-0472">Membrane</keyword>
<accession>A0ABP6LPU2</accession>
<dbReference type="EMBL" id="BAAAUF010000029">
    <property type="protein sequence ID" value="GAA3049257.1"/>
    <property type="molecule type" value="Genomic_DNA"/>
</dbReference>
<protein>
    <submittedName>
        <fullName evidence="3">DUF4190 domain-containing protein</fullName>
    </submittedName>
</protein>
<evidence type="ECO:0000313" key="4">
    <source>
        <dbReference type="Proteomes" id="UP001501532"/>
    </source>
</evidence>
<evidence type="ECO:0000313" key="3">
    <source>
        <dbReference type="EMBL" id="GAA3049257.1"/>
    </source>
</evidence>
<comment type="caution">
    <text evidence="3">The sequence shown here is derived from an EMBL/GenBank/DDBJ whole genome shotgun (WGS) entry which is preliminary data.</text>
</comment>
<keyword evidence="1" id="KW-1133">Transmembrane helix</keyword>
<proteinExistence type="predicted"/>
<dbReference type="RefSeq" id="WP_234518227.1">
    <property type="nucleotide sequence ID" value="NZ_BAAAUF010000029.1"/>
</dbReference>
<name>A0ABP6LPU2_9ACTN</name>
<dbReference type="Pfam" id="PF13845">
    <property type="entry name" value="Septum_form"/>
    <property type="match status" value="1"/>
</dbReference>
<evidence type="ECO:0000259" key="2">
    <source>
        <dbReference type="Pfam" id="PF13845"/>
    </source>
</evidence>